<feature type="compositionally biased region" description="Pro residues" evidence="1">
    <location>
        <begin position="15"/>
        <end position="27"/>
    </location>
</feature>
<evidence type="ECO:0000256" key="1">
    <source>
        <dbReference type="SAM" id="MobiDB-lite"/>
    </source>
</evidence>
<reference evidence="2" key="1">
    <citation type="submission" date="2023-03" db="EMBL/GenBank/DDBJ databases">
        <title>Massive genome expansion in bonnet fungi (Mycena s.s.) driven by repeated elements and novel gene families across ecological guilds.</title>
        <authorList>
            <consortium name="Lawrence Berkeley National Laboratory"/>
            <person name="Harder C.B."/>
            <person name="Miyauchi S."/>
            <person name="Viragh M."/>
            <person name="Kuo A."/>
            <person name="Thoen E."/>
            <person name="Andreopoulos B."/>
            <person name="Lu D."/>
            <person name="Skrede I."/>
            <person name="Drula E."/>
            <person name="Henrissat B."/>
            <person name="Morin E."/>
            <person name="Kohler A."/>
            <person name="Barry K."/>
            <person name="LaButti K."/>
            <person name="Morin E."/>
            <person name="Salamov A."/>
            <person name="Lipzen A."/>
            <person name="Mereny Z."/>
            <person name="Hegedus B."/>
            <person name="Baldrian P."/>
            <person name="Stursova M."/>
            <person name="Weitz H."/>
            <person name="Taylor A."/>
            <person name="Grigoriev I.V."/>
            <person name="Nagy L.G."/>
            <person name="Martin F."/>
            <person name="Kauserud H."/>
        </authorList>
    </citation>
    <scope>NUCLEOTIDE SEQUENCE</scope>
    <source>
        <strain evidence="2">CBHHK173m</strain>
    </source>
</reference>
<accession>A0AAD6U8E6</accession>
<gene>
    <name evidence="2" type="ORF">B0H15DRAFT_834604</name>
</gene>
<dbReference type="EMBL" id="JARJCN010000019">
    <property type="protein sequence ID" value="KAJ7091930.1"/>
    <property type="molecule type" value="Genomic_DNA"/>
</dbReference>
<feature type="region of interest" description="Disordered" evidence="1">
    <location>
        <begin position="1"/>
        <end position="102"/>
    </location>
</feature>
<evidence type="ECO:0000313" key="3">
    <source>
        <dbReference type="Proteomes" id="UP001222325"/>
    </source>
</evidence>
<dbReference type="Proteomes" id="UP001222325">
    <property type="component" value="Unassembled WGS sequence"/>
</dbReference>
<proteinExistence type="predicted"/>
<keyword evidence="3" id="KW-1185">Reference proteome</keyword>
<organism evidence="2 3">
    <name type="scientific">Mycena belliarum</name>
    <dbReference type="NCBI Taxonomy" id="1033014"/>
    <lineage>
        <taxon>Eukaryota</taxon>
        <taxon>Fungi</taxon>
        <taxon>Dikarya</taxon>
        <taxon>Basidiomycota</taxon>
        <taxon>Agaricomycotina</taxon>
        <taxon>Agaricomycetes</taxon>
        <taxon>Agaricomycetidae</taxon>
        <taxon>Agaricales</taxon>
        <taxon>Marasmiineae</taxon>
        <taxon>Mycenaceae</taxon>
        <taxon>Mycena</taxon>
    </lineage>
</organism>
<name>A0AAD6U8E6_9AGAR</name>
<sequence>MHPVPAALRAHLRPPLAPNPRVPPGPLPKSREARGMRDALLPPSREATSPPLQRAPLRASRCRPSALGAEPPRLPNPDPGHLGSAGSTFRGGAGRAAAPSAPSAKYSRLACPDPCAARARSSDHGRIRAAGRQVCSPGRGPQAKLVARGRTSVQVAIQAKGCLQETEVSDRGLIRLVKPHLDCIIE</sequence>
<dbReference type="AlphaFoldDB" id="A0AAD6U8E6"/>
<comment type="caution">
    <text evidence="2">The sequence shown here is derived from an EMBL/GenBank/DDBJ whole genome shotgun (WGS) entry which is preliminary data.</text>
</comment>
<protein>
    <submittedName>
        <fullName evidence="2">Uncharacterized protein</fullName>
    </submittedName>
</protein>
<evidence type="ECO:0000313" key="2">
    <source>
        <dbReference type="EMBL" id="KAJ7091930.1"/>
    </source>
</evidence>